<protein>
    <recommendedName>
        <fullName evidence="6">Porin</fullName>
    </recommendedName>
</protein>
<feature type="signal peptide" evidence="3">
    <location>
        <begin position="1"/>
        <end position="35"/>
    </location>
</feature>
<feature type="chain" id="PRO_5009439063" description="Porin" evidence="3">
    <location>
        <begin position="36"/>
        <end position="639"/>
    </location>
</feature>
<dbReference type="EMBL" id="CP014674">
    <property type="protein sequence ID" value="AOX16818.1"/>
    <property type="molecule type" value="Genomic_DNA"/>
</dbReference>
<evidence type="ECO:0000256" key="1">
    <source>
        <dbReference type="SAM" id="Coils"/>
    </source>
</evidence>
<keyword evidence="5" id="KW-1185">Reference proteome</keyword>
<evidence type="ECO:0008006" key="6">
    <source>
        <dbReference type="Google" id="ProtNLM"/>
    </source>
</evidence>
<gene>
    <name evidence="4" type="ORF">A0U89_06385</name>
</gene>
<accession>A0A1D8UT39</accession>
<evidence type="ECO:0000256" key="2">
    <source>
        <dbReference type="SAM" id="MobiDB-lite"/>
    </source>
</evidence>
<evidence type="ECO:0000313" key="5">
    <source>
        <dbReference type="Proteomes" id="UP000179145"/>
    </source>
</evidence>
<feature type="compositionally biased region" description="Basic residues" evidence="2">
    <location>
        <begin position="65"/>
        <end position="74"/>
    </location>
</feature>
<feature type="compositionally biased region" description="Polar residues" evidence="2">
    <location>
        <begin position="76"/>
        <end position="95"/>
    </location>
</feature>
<dbReference type="eggNOG" id="COG3170">
    <property type="taxonomic scope" value="Bacteria"/>
</dbReference>
<feature type="region of interest" description="Disordered" evidence="2">
    <location>
        <begin position="64"/>
        <end position="172"/>
    </location>
</feature>
<dbReference type="Proteomes" id="UP000179145">
    <property type="component" value="Chromosome"/>
</dbReference>
<name>A0A1D8UT39_9PROT</name>
<proteinExistence type="predicted"/>
<evidence type="ECO:0000313" key="4">
    <source>
        <dbReference type="EMBL" id="AOX16818.1"/>
    </source>
</evidence>
<keyword evidence="3" id="KW-0732">Signal</keyword>
<dbReference type="OrthoDB" id="128078at2"/>
<sequence length="639" mass="68676">MPSRNAIRIHGRFTLSGWLLVGTGLCLAFSQPAFAQADDDAQELAAIKAQMRRLEAEVQAIEHRHAQRAARHKLASANNHSSVSQFSRPVKTASNIAPARRAESPPSEAEPHSTLSLPARPTPAPLLQSGPARTELASNAPSAASPTSGGPLFQWLPSQAGTGKKHGMDLESSSPLAITQTAVDQLPPIFSIGNVSVRVGGFIDFSNIWRSSNMTSGPATAWNNFPYANSPNHGLAEERLSAQLSRFSTLLEANPTKSIRLQAYIETDFGGSAGTTNSVQISGYTPRLRQGYFTFTQKDWGLHILMGQAWSLATNYAKGILPRQEQLPAVTDNNQIPGISFTRVPQIRIGKDWAQKYWLGLSIEDPQATVAFSSPLSSGGTLPAAYGHSAGAKVFYANTGGVLLNPNSEYTYNPSPDIILKGAADTSFGHYEVFGLARWFRSLVEAPGARTTRKETKFGGGVGAGMTLPLGTQKLQLTGNILAGQGIGRYGPSLIPDTTFDGRGELTPVPEMMGALGLIGHPDKSVLLYTYGGIETAGRRRYIGANGAQYGYGVNDLNLGGCDVEFGVCNAQTRTLASFTTGGWWHFLDGHYGSLMGGLQYTYIRKFAFRGNDGEGNSVHPTTSGHTLYVTFRYFPFQQ</sequence>
<feature type="coiled-coil region" evidence="1">
    <location>
        <begin position="37"/>
        <end position="64"/>
    </location>
</feature>
<feature type="compositionally biased region" description="Low complexity" evidence="2">
    <location>
        <begin position="137"/>
        <end position="151"/>
    </location>
</feature>
<dbReference type="RefSeq" id="WP_070402536.1">
    <property type="nucleotide sequence ID" value="NZ_BJVW01000017.1"/>
</dbReference>
<evidence type="ECO:0000256" key="3">
    <source>
        <dbReference type="SAM" id="SignalP"/>
    </source>
</evidence>
<dbReference type="AlphaFoldDB" id="A0A1D8UT39"/>
<keyword evidence="1" id="KW-0175">Coiled coil</keyword>
<dbReference type="KEGG" id="kba:A0U89_06385"/>
<organism evidence="4 5">
    <name type="scientific">Kozakia baliensis</name>
    <dbReference type="NCBI Taxonomy" id="153496"/>
    <lineage>
        <taxon>Bacteria</taxon>
        <taxon>Pseudomonadati</taxon>
        <taxon>Pseudomonadota</taxon>
        <taxon>Alphaproteobacteria</taxon>
        <taxon>Acetobacterales</taxon>
        <taxon>Acetobacteraceae</taxon>
        <taxon>Kozakia</taxon>
    </lineage>
</organism>
<reference evidence="4 5" key="1">
    <citation type="journal article" date="2016" name="Microb. Cell Fact.">
        <title>Dissection of exopolysaccharide biosynthesis in Kozakia baliensis.</title>
        <authorList>
            <person name="Brandt J.U."/>
            <person name="Jakob F."/>
            <person name="Behr J."/>
            <person name="Geissler A.J."/>
            <person name="Vogel R.F."/>
        </authorList>
    </citation>
    <scope>NUCLEOTIDE SEQUENCE [LARGE SCALE GENOMIC DNA]</scope>
    <source>
        <strain evidence="4 5">DSM 14400</strain>
    </source>
</reference>
<dbReference type="STRING" id="153496.A0U89_06385"/>